<dbReference type="InterPro" id="IPR011251">
    <property type="entry name" value="Luciferase-like_dom"/>
</dbReference>
<evidence type="ECO:0000256" key="1">
    <source>
        <dbReference type="ARBA" id="ARBA00022630"/>
    </source>
</evidence>
<dbReference type="EMBL" id="CP001823">
    <property type="protein sequence ID" value="ACZ37706.1"/>
    <property type="molecule type" value="Genomic_DNA"/>
</dbReference>
<dbReference type="Gene3D" id="3.20.20.30">
    <property type="entry name" value="Luciferase-like domain"/>
    <property type="match status" value="1"/>
</dbReference>
<evidence type="ECO:0000256" key="4">
    <source>
        <dbReference type="ARBA" id="ARBA00023033"/>
    </source>
</evidence>
<reference evidence="7" key="1">
    <citation type="submission" date="2009-11" db="EMBL/GenBank/DDBJ databases">
        <title>The complete chromosome 1 of Sphaerobacter thermophilus DSM 20745.</title>
        <authorList>
            <person name="Lucas S."/>
            <person name="Copeland A."/>
            <person name="Lapidus A."/>
            <person name="Glavina del Rio T."/>
            <person name="Dalin E."/>
            <person name="Tice H."/>
            <person name="Bruce D."/>
            <person name="Goodwin L."/>
            <person name="Pitluck S."/>
            <person name="Kyrpides N."/>
            <person name="Mavromatis K."/>
            <person name="Ivanova N."/>
            <person name="Mikhailova N."/>
            <person name="LaButti K.M."/>
            <person name="Clum A."/>
            <person name="Sun H.I."/>
            <person name="Brettin T."/>
            <person name="Detter J.C."/>
            <person name="Han C."/>
            <person name="Larimer F."/>
            <person name="Land M."/>
            <person name="Hauser L."/>
            <person name="Markowitz V."/>
            <person name="Cheng J.F."/>
            <person name="Hugenholtz P."/>
            <person name="Woyke T."/>
            <person name="Wu D."/>
            <person name="Steenblock K."/>
            <person name="Schneider S."/>
            <person name="Pukall R."/>
            <person name="Goeker M."/>
            <person name="Klenk H.P."/>
            <person name="Eisen J.A."/>
        </authorList>
    </citation>
    <scope>NUCLEOTIDE SEQUENCE [LARGE SCALE GENOMIC DNA]</scope>
    <source>
        <strain evidence="7">ATCC 49802 / DSM 20745 / S 6022</strain>
    </source>
</reference>
<name>D1C6U5_SPHTD</name>
<organism evidence="6 7">
    <name type="scientific">Sphaerobacter thermophilus (strain ATCC 49802 / DSM 20745 / KCCM 41009 / NCIMB 13125 / S 6022)</name>
    <dbReference type="NCBI Taxonomy" id="479434"/>
    <lineage>
        <taxon>Bacteria</taxon>
        <taxon>Pseudomonadati</taxon>
        <taxon>Thermomicrobiota</taxon>
        <taxon>Thermomicrobia</taxon>
        <taxon>Sphaerobacterales</taxon>
        <taxon>Sphaerobacterineae</taxon>
        <taxon>Sphaerobacteraceae</taxon>
        <taxon>Sphaerobacter</taxon>
    </lineage>
</organism>
<dbReference type="InterPro" id="IPR019921">
    <property type="entry name" value="Lucif-like_OxRdtase_Rv2161c"/>
</dbReference>
<dbReference type="InterPro" id="IPR036661">
    <property type="entry name" value="Luciferase-like_sf"/>
</dbReference>
<dbReference type="KEGG" id="sti:Sthe_0267"/>
<dbReference type="NCBIfam" id="TIGR03619">
    <property type="entry name" value="F420_Rv2161c"/>
    <property type="match status" value="1"/>
</dbReference>
<gene>
    <name evidence="6" type="ordered locus">Sthe_0267</name>
</gene>
<keyword evidence="3" id="KW-0560">Oxidoreductase</keyword>
<keyword evidence="2" id="KW-0288">FMN</keyword>
<feature type="domain" description="Luciferase-like" evidence="5">
    <location>
        <begin position="9"/>
        <end position="235"/>
    </location>
</feature>
<evidence type="ECO:0000256" key="2">
    <source>
        <dbReference type="ARBA" id="ARBA00022643"/>
    </source>
</evidence>
<protein>
    <submittedName>
        <fullName evidence="6">Luciferase-like monooxygenase</fullName>
    </submittedName>
</protein>
<dbReference type="STRING" id="479434.Sthe_0267"/>
<dbReference type="RefSeq" id="WP_012870754.1">
    <property type="nucleotide sequence ID" value="NC_013523.1"/>
</dbReference>
<dbReference type="HOGENOM" id="CLU_027853_7_1_0"/>
<accession>D1C6U5</accession>
<evidence type="ECO:0000313" key="7">
    <source>
        <dbReference type="Proteomes" id="UP000002027"/>
    </source>
</evidence>
<dbReference type="GO" id="GO:0046306">
    <property type="term" value="P:alkanesulfonate catabolic process"/>
    <property type="evidence" value="ECO:0007669"/>
    <property type="project" value="TreeGrafter"/>
</dbReference>
<evidence type="ECO:0000313" key="6">
    <source>
        <dbReference type="EMBL" id="ACZ37706.1"/>
    </source>
</evidence>
<dbReference type="PANTHER" id="PTHR42847:SF4">
    <property type="entry name" value="ALKANESULFONATE MONOOXYGENASE-RELATED"/>
    <property type="match status" value="1"/>
</dbReference>
<sequence>MRIGVILPQTEIGTDPAVIREYVQTAEGLGYTHIACYEHVVGVDTSTRPGWTGPYTVDSLFHEPMVLYGYLAAFTKLELVTTVVVLPQRQTVLVAKQAAEVDLLTGGRFRLGVGVGWNEAEYIALNENFHNRGRRIEEQIEVMRLLWTQRVVTYEGRWHNLPGVGINPLPVQRPIPIWMGGRSEPAYRRIGRLADGWQPQFPPTDEGLEIVERVRQYAREAGRDPATLGLEPRITIGQSTPDEWHWQVERWRKAGATHLLINTLGMGLSSPRDHIAAIERIARELGVGRA</sequence>
<dbReference type="OrthoDB" id="9781803at2"/>
<dbReference type="Pfam" id="PF00296">
    <property type="entry name" value="Bac_luciferase"/>
    <property type="match status" value="1"/>
</dbReference>
<dbReference type="Proteomes" id="UP000002027">
    <property type="component" value="Chromosome 1"/>
</dbReference>
<dbReference type="eggNOG" id="COG2141">
    <property type="taxonomic scope" value="Bacteria"/>
</dbReference>
<dbReference type="SUPFAM" id="SSF51679">
    <property type="entry name" value="Bacterial luciferase-like"/>
    <property type="match status" value="1"/>
</dbReference>
<evidence type="ECO:0000256" key="3">
    <source>
        <dbReference type="ARBA" id="ARBA00023002"/>
    </source>
</evidence>
<reference evidence="6 7" key="2">
    <citation type="journal article" date="2010" name="Stand. Genomic Sci.">
        <title>Complete genome sequence of Desulfohalobium retbaense type strain (HR(100)).</title>
        <authorList>
            <person name="Spring S."/>
            <person name="Nolan M."/>
            <person name="Lapidus A."/>
            <person name="Glavina Del Rio T."/>
            <person name="Copeland A."/>
            <person name="Tice H."/>
            <person name="Cheng J.F."/>
            <person name="Lucas S."/>
            <person name="Land M."/>
            <person name="Chen F."/>
            <person name="Bruce D."/>
            <person name="Goodwin L."/>
            <person name="Pitluck S."/>
            <person name="Ivanova N."/>
            <person name="Mavromatis K."/>
            <person name="Mikhailova N."/>
            <person name="Pati A."/>
            <person name="Chen A."/>
            <person name="Palaniappan K."/>
            <person name="Hauser L."/>
            <person name="Chang Y.J."/>
            <person name="Jeffries C.D."/>
            <person name="Munk C."/>
            <person name="Kiss H."/>
            <person name="Chain P."/>
            <person name="Han C."/>
            <person name="Brettin T."/>
            <person name="Detter J.C."/>
            <person name="Schuler E."/>
            <person name="Goker M."/>
            <person name="Rohde M."/>
            <person name="Bristow J."/>
            <person name="Eisen J.A."/>
            <person name="Markowitz V."/>
            <person name="Hugenholtz P."/>
            <person name="Kyrpides N.C."/>
            <person name="Klenk H.P."/>
        </authorList>
    </citation>
    <scope>NUCLEOTIDE SEQUENCE [LARGE SCALE GENOMIC DNA]</scope>
    <source>
        <strain evidence="7">ATCC 49802 / DSM 20745 / S 6022</strain>
    </source>
</reference>
<dbReference type="AlphaFoldDB" id="D1C6U5"/>
<dbReference type="InterPro" id="IPR050172">
    <property type="entry name" value="SsuD_RutA_monooxygenase"/>
</dbReference>
<proteinExistence type="predicted"/>
<keyword evidence="4 6" id="KW-0503">Monooxygenase</keyword>
<keyword evidence="1" id="KW-0285">Flavoprotein</keyword>
<dbReference type="GO" id="GO:0008726">
    <property type="term" value="F:alkanesulfonate monooxygenase activity"/>
    <property type="evidence" value="ECO:0007669"/>
    <property type="project" value="TreeGrafter"/>
</dbReference>
<dbReference type="PANTHER" id="PTHR42847">
    <property type="entry name" value="ALKANESULFONATE MONOOXYGENASE"/>
    <property type="match status" value="1"/>
</dbReference>
<evidence type="ECO:0000259" key="5">
    <source>
        <dbReference type="Pfam" id="PF00296"/>
    </source>
</evidence>
<keyword evidence="7" id="KW-1185">Reference proteome</keyword>
<dbReference type="InParanoid" id="D1C6U5"/>